<evidence type="ECO:0000313" key="2">
    <source>
        <dbReference type="Proteomes" id="UP000250222"/>
    </source>
</evidence>
<evidence type="ECO:0000313" key="1">
    <source>
        <dbReference type="EMBL" id="SSA42400.1"/>
    </source>
</evidence>
<keyword evidence="2" id="KW-1185">Reference proteome</keyword>
<dbReference type="GO" id="GO:0006006">
    <property type="term" value="P:glucose metabolic process"/>
    <property type="evidence" value="ECO:0007669"/>
    <property type="project" value="TreeGrafter"/>
</dbReference>
<reference evidence="1 2" key="1">
    <citation type="submission" date="2016-10" db="EMBL/GenBank/DDBJ databases">
        <authorList>
            <person name="Cai Z."/>
        </authorList>
    </citation>
    <scope>NUCLEOTIDE SEQUENCE [LARGE SCALE GENOMIC DNA]</scope>
    <source>
        <strain evidence="1 2">CGMCC 1.10826</strain>
    </source>
</reference>
<organism evidence="1 2">
    <name type="scientific">Georgenia satyanarayanai</name>
    <dbReference type="NCBI Taxonomy" id="860221"/>
    <lineage>
        <taxon>Bacteria</taxon>
        <taxon>Bacillati</taxon>
        <taxon>Actinomycetota</taxon>
        <taxon>Actinomycetes</taxon>
        <taxon>Micrococcales</taxon>
        <taxon>Bogoriellaceae</taxon>
        <taxon>Georgenia</taxon>
    </lineage>
</organism>
<dbReference type="GO" id="GO:0030246">
    <property type="term" value="F:carbohydrate binding"/>
    <property type="evidence" value="ECO:0007669"/>
    <property type="project" value="InterPro"/>
</dbReference>
<dbReference type="InterPro" id="IPR008183">
    <property type="entry name" value="Aldose_1/G6P_1-epimerase"/>
</dbReference>
<dbReference type="Pfam" id="PF01263">
    <property type="entry name" value="Aldose_epim"/>
    <property type="match status" value="1"/>
</dbReference>
<dbReference type="InterPro" id="IPR011013">
    <property type="entry name" value="Gal_mutarotase_sf_dom"/>
</dbReference>
<dbReference type="CDD" id="cd09022">
    <property type="entry name" value="Aldose_epim_Ec_YihR"/>
    <property type="match status" value="1"/>
</dbReference>
<dbReference type="PANTHER" id="PTHR10091:SF0">
    <property type="entry name" value="GALACTOSE MUTAROTASE"/>
    <property type="match status" value="1"/>
</dbReference>
<dbReference type="InterPro" id="IPR037480">
    <property type="entry name" value="YihR-like"/>
</dbReference>
<name>A0A2Y9ADL0_9MICO</name>
<dbReference type="RefSeq" id="WP_110852460.1">
    <property type="nucleotide sequence ID" value="NZ_QKLZ01000006.1"/>
</dbReference>
<accession>A0A2Y9ADL0</accession>
<dbReference type="InterPro" id="IPR014718">
    <property type="entry name" value="GH-type_carb-bd"/>
</dbReference>
<dbReference type="Gene3D" id="2.70.98.10">
    <property type="match status" value="1"/>
</dbReference>
<sequence>MTTPGGEVLTLAAGDYRATVVTVGAGLAGLTWRDRHVVVGHDPGELPVGYLGKTLVPWPNRVTGGRYEFAGEAHEVPVNEHETGAALHGLLCWVAWDVASAAEDEVTLSTELAPRYGYPFWLRSTVTYRLDAATGLTVSITSTNLGDAPAPYGASSHPYLSCDLAPVDECTLTAPGARVLEVDERLAPVGLRDVAGDLDLREPRPLGGRRVDHAYTGLPEGGWTVTLEHPGTPFRARMHADAPWVQVYSGEKVDRRGVAVEPMTCPPDAFNSGTDLVVLTPGEAHTLTLRIDAVPTA</sequence>
<dbReference type="GO" id="GO:0033499">
    <property type="term" value="P:galactose catabolic process via UDP-galactose, Leloir pathway"/>
    <property type="evidence" value="ECO:0007669"/>
    <property type="project" value="TreeGrafter"/>
</dbReference>
<proteinExistence type="predicted"/>
<dbReference type="NCBIfam" id="NF011719">
    <property type="entry name" value="PRK15172.1"/>
    <property type="match status" value="1"/>
</dbReference>
<dbReference type="PANTHER" id="PTHR10091">
    <property type="entry name" value="ALDOSE-1-EPIMERASE"/>
    <property type="match status" value="1"/>
</dbReference>
<dbReference type="AlphaFoldDB" id="A0A2Y9ADL0"/>
<dbReference type="OrthoDB" id="4739604at2"/>
<gene>
    <name evidence="1" type="ORF">SAMN05216184_10667</name>
</gene>
<dbReference type="GO" id="GO:0004034">
    <property type="term" value="F:aldose 1-epimerase activity"/>
    <property type="evidence" value="ECO:0007669"/>
    <property type="project" value="TreeGrafter"/>
</dbReference>
<dbReference type="EMBL" id="UETB01000006">
    <property type="protein sequence ID" value="SSA42400.1"/>
    <property type="molecule type" value="Genomic_DNA"/>
</dbReference>
<dbReference type="SUPFAM" id="SSF74650">
    <property type="entry name" value="Galactose mutarotase-like"/>
    <property type="match status" value="1"/>
</dbReference>
<protein>
    <submittedName>
        <fullName evidence="1">Aldose 1-epimerase</fullName>
    </submittedName>
</protein>
<dbReference type="Proteomes" id="UP000250222">
    <property type="component" value="Unassembled WGS sequence"/>
</dbReference>